<dbReference type="EMBL" id="AMCW01000107">
    <property type="protein sequence ID" value="EKK00991.1"/>
    <property type="molecule type" value="Genomic_DNA"/>
</dbReference>
<evidence type="ECO:0000313" key="2">
    <source>
        <dbReference type="Proteomes" id="UP000007993"/>
    </source>
</evidence>
<protein>
    <submittedName>
        <fullName evidence="1">Uncharacterized protein</fullName>
    </submittedName>
</protein>
<accession>K5E5D3</accession>
<dbReference type="Proteomes" id="UP000007993">
    <property type="component" value="Unassembled WGS sequence"/>
</dbReference>
<organism evidence="1 2">
    <name type="scientific">Rhodopirellula baltica SH28</name>
    <dbReference type="NCBI Taxonomy" id="993517"/>
    <lineage>
        <taxon>Bacteria</taxon>
        <taxon>Pseudomonadati</taxon>
        <taxon>Planctomycetota</taxon>
        <taxon>Planctomycetia</taxon>
        <taxon>Pirellulales</taxon>
        <taxon>Pirellulaceae</taxon>
        <taxon>Rhodopirellula</taxon>
    </lineage>
</organism>
<dbReference type="AlphaFoldDB" id="K5E5D3"/>
<name>K5E5D3_RHOBT</name>
<comment type="caution">
    <text evidence="1">The sequence shown here is derived from an EMBL/GenBank/DDBJ whole genome shotgun (WGS) entry which is preliminary data.</text>
</comment>
<evidence type="ECO:0000313" key="1">
    <source>
        <dbReference type="EMBL" id="EKK00991.1"/>
    </source>
</evidence>
<sequence>MLAQLSGQRGGSRLEGHRKNLASRLLWFGTAIGSVVRFPMLRRPLAILENLSVILHGDRNFVV</sequence>
<proteinExistence type="predicted"/>
<reference evidence="1 2" key="1">
    <citation type="journal article" date="2013" name="Mar. Genomics">
        <title>Expression of sulfatases in Rhodopirellula baltica and the diversity of sulfatases in the genus Rhodopirellula.</title>
        <authorList>
            <person name="Wegner C.E."/>
            <person name="Richter-Heitmann T."/>
            <person name="Klindworth A."/>
            <person name="Klockow C."/>
            <person name="Richter M."/>
            <person name="Achstetter T."/>
            <person name="Glockner F.O."/>
            <person name="Harder J."/>
        </authorList>
    </citation>
    <scope>NUCLEOTIDE SEQUENCE [LARGE SCALE GENOMIC DNA]</scope>
    <source>
        <strain evidence="1 2">SH28</strain>
    </source>
</reference>
<gene>
    <name evidence="1" type="ORF">RBSH_03665</name>
</gene>